<name>A0A507B3R3_9PEZI</name>
<evidence type="ECO:0000256" key="4">
    <source>
        <dbReference type="ARBA" id="ARBA00022786"/>
    </source>
</evidence>
<feature type="compositionally biased region" description="Acidic residues" evidence="6">
    <location>
        <begin position="177"/>
        <end position="202"/>
    </location>
</feature>
<comment type="caution">
    <text evidence="8">The sequence shown here is derived from an EMBL/GenBank/DDBJ whole genome shotgun (WGS) entry which is preliminary data.</text>
</comment>
<dbReference type="STRING" id="1093900.A0A507B3R3"/>
<dbReference type="AlphaFoldDB" id="A0A507B3R3"/>
<keyword evidence="2" id="KW-0132">Cell division</keyword>
<keyword evidence="9" id="KW-1185">Reference proteome</keyword>
<evidence type="ECO:0000256" key="1">
    <source>
        <dbReference type="ARBA" id="ARBA00006762"/>
    </source>
</evidence>
<dbReference type="Gene3D" id="2.60.120.260">
    <property type="entry name" value="Galactose-binding domain-like"/>
    <property type="match status" value="1"/>
</dbReference>
<reference evidence="8 9" key="1">
    <citation type="submission" date="2019-06" db="EMBL/GenBank/DDBJ databases">
        <title>Draft genome sequence of the filamentous fungus Phialemoniopsis curvata isolated from diesel fuel.</title>
        <authorList>
            <person name="Varaljay V.A."/>
            <person name="Lyon W.J."/>
            <person name="Crouch A.L."/>
            <person name="Drake C.E."/>
            <person name="Hollomon J.M."/>
            <person name="Nadeau L.J."/>
            <person name="Nunn H.S."/>
            <person name="Stevenson B.S."/>
            <person name="Bojanowski C.L."/>
            <person name="Crookes-Goodson W.J."/>
        </authorList>
    </citation>
    <scope>NUCLEOTIDE SEQUENCE [LARGE SCALE GENOMIC DNA]</scope>
    <source>
        <strain evidence="8 9">D216</strain>
    </source>
</reference>
<sequence length="445" mass="49472">MDPDNQRGPRRALSHARSLFSGASARGAALAAASSAHTPPSLVQPVNAGRERTHNRRIALKMASRDLIPRRALQPLNMNIPLEMRAPVKRPPITFDQENEIDAAYGIAMGIYAESEIDAVTNARYNHPPGGIEEIEDSSLAEYYESFDAGDLEADAEVDNADWPVNRRFREALEEHGLDEDEDLDELIGDPDEDSQAEDDFDQTDHDKSELQDAAPVNLFDAAAMGLKEINNLAHFSVSSHKPGNGVEELLHDDLDKYWQSDGQQPHLLTIHFLRRVEIRAIRFYVDYSQDESYTPTFVVFSAGTGHHDLVEFASLPLSSPIGWQDIDLSNVGGGDDGRSLCCWIVQMQVKENHQNGKDTHIRGIKLYALDESVAGGAYEEGALREVEHLIDESPRRQRQQNAYHGLDEEDAELYFLSRSPGKASGDAGFGGMGIPDFMREPEIR</sequence>
<dbReference type="SMART" id="SM01337">
    <property type="entry name" value="APC10"/>
    <property type="match status" value="1"/>
</dbReference>
<dbReference type="GO" id="GO:0070979">
    <property type="term" value="P:protein K11-linked ubiquitination"/>
    <property type="evidence" value="ECO:0007669"/>
    <property type="project" value="TreeGrafter"/>
</dbReference>
<dbReference type="InterPro" id="IPR008979">
    <property type="entry name" value="Galactose-bd-like_sf"/>
</dbReference>
<dbReference type="InterPro" id="IPR016901">
    <property type="entry name" value="APC10/Doc1"/>
</dbReference>
<feature type="region of interest" description="Disordered" evidence="6">
    <location>
        <begin position="33"/>
        <end position="53"/>
    </location>
</feature>
<dbReference type="Pfam" id="PF03256">
    <property type="entry name" value="ANAPC10"/>
    <property type="match status" value="1"/>
</dbReference>
<dbReference type="GO" id="GO:0005680">
    <property type="term" value="C:anaphase-promoting complex"/>
    <property type="evidence" value="ECO:0007669"/>
    <property type="project" value="InterPro"/>
</dbReference>
<evidence type="ECO:0000256" key="6">
    <source>
        <dbReference type="SAM" id="MobiDB-lite"/>
    </source>
</evidence>
<accession>A0A507B3R3</accession>
<dbReference type="PANTHER" id="PTHR12936">
    <property type="entry name" value="ANAPHASE-PROMOTING COMPLEX 10"/>
    <property type="match status" value="1"/>
</dbReference>
<dbReference type="Proteomes" id="UP000319257">
    <property type="component" value="Unassembled WGS sequence"/>
</dbReference>
<keyword evidence="4" id="KW-0833">Ubl conjugation pathway</keyword>
<keyword evidence="3" id="KW-0498">Mitosis</keyword>
<dbReference type="GO" id="GO:0031145">
    <property type="term" value="P:anaphase-promoting complex-dependent catabolic process"/>
    <property type="evidence" value="ECO:0007669"/>
    <property type="project" value="InterPro"/>
</dbReference>
<dbReference type="SUPFAM" id="SSF49785">
    <property type="entry name" value="Galactose-binding domain-like"/>
    <property type="match status" value="1"/>
</dbReference>
<feature type="region of interest" description="Disordered" evidence="6">
    <location>
        <begin position="174"/>
        <end position="212"/>
    </location>
</feature>
<evidence type="ECO:0000256" key="2">
    <source>
        <dbReference type="ARBA" id="ARBA00022618"/>
    </source>
</evidence>
<evidence type="ECO:0000256" key="3">
    <source>
        <dbReference type="ARBA" id="ARBA00022776"/>
    </source>
</evidence>
<dbReference type="OrthoDB" id="24948at2759"/>
<dbReference type="CDD" id="cd08366">
    <property type="entry name" value="APC10"/>
    <property type="match status" value="1"/>
</dbReference>
<proteinExistence type="inferred from homology"/>
<dbReference type="GeneID" id="41975107"/>
<dbReference type="PANTHER" id="PTHR12936:SF0">
    <property type="entry name" value="ANAPHASE-PROMOTING COMPLEX SUBUNIT 10"/>
    <property type="match status" value="1"/>
</dbReference>
<dbReference type="PROSITE" id="PS51284">
    <property type="entry name" value="DOC"/>
    <property type="match status" value="1"/>
</dbReference>
<evidence type="ECO:0000313" key="8">
    <source>
        <dbReference type="EMBL" id="TPX11681.1"/>
    </source>
</evidence>
<protein>
    <recommendedName>
        <fullName evidence="7">DOC domain-containing protein</fullName>
    </recommendedName>
</protein>
<dbReference type="InterPro" id="IPR004939">
    <property type="entry name" value="APC_su10/DOC_dom"/>
</dbReference>
<evidence type="ECO:0000256" key="5">
    <source>
        <dbReference type="ARBA" id="ARBA00023306"/>
    </source>
</evidence>
<feature type="domain" description="DOC" evidence="7">
    <location>
        <begin position="206"/>
        <end position="394"/>
    </location>
</feature>
<keyword evidence="5" id="KW-0131">Cell cycle</keyword>
<dbReference type="EMBL" id="SKBQ01000047">
    <property type="protein sequence ID" value="TPX11681.1"/>
    <property type="molecule type" value="Genomic_DNA"/>
</dbReference>
<evidence type="ECO:0000259" key="7">
    <source>
        <dbReference type="PROSITE" id="PS51284"/>
    </source>
</evidence>
<comment type="similarity">
    <text evidence="1">Belongs to the APC10 family.</text>
</comment>
<dbReference type="RefSeq" id="XP_030993392.1">
    <property type="nucleotide sequence ID" value="XM_031142428.1"/>
</dbReference>
<evidence type="ECO:0000313" key="9">
    <source>
        <dbReference type="Proteomes" id="UP000319257"/>
    </source>
</evidence>
<dbReference type="GO" id="GO:0051301">
    <property type="term" value="P:cell division"/>
    <property type="evidence" value="ECO:0007669"/>
    <property type="project" value="UniProtKB-KW"/>
</dbReference>
<organism evidence="8 9">
    <name type="scientific">Thyridium curvatum</name>
    <dbReference type="NCBI Taxonomy" id="1093900"/>
    <lineage>
        <taxon>Eukaryota</taxon>
        <taxon>Fungi</taxon>
        <taxon>Dikarya</taxon>
        <taxon>Ascomycota</taxon>
        <taxon>Pezizomycotina</taxon>
        <taxon>Sordariomycetes</taxon>
        <taxon>Sordariomycetidae</taxon>
        <taxon>Thyridiales</taxon>
        <taxon>Thyridiaceae</taxon>
        <taxon>Thyridium</taxon>
    </lineage>
</organism>
<gene>
    <name evidence="8" type="ORF">E0L32_007660</name>
</gene>
<dbReference type="InParanoid" id="A0A507B3R3"/>